<reference evidence="14" key="1">
    <citation type="journal article" date="2019" name="Int. J. Syst. Evol. Microbiol.">
        <title>The Global Catalogue of Microorganisms (GCM) 10K type strain sequencing project: providing services to taxonomists for standard genome sequencing and annotation.</title>
        <authorList>
            <consortium name="The Broad Institute Genomics Platform"/>
            <consortium name="The Broad Institute Genome Sequencing Center for Infectious Disease"/>
            <person name="Wu L."/>
            <person name="Ma J."/>
        </authorList>
    </citation>
    <scope>NUCLEOTIDE SEQUENCE [LARGE SCALE GENOMIC DNA]</scope>
    <source>
        <strain evidence="14">KCTC 13193</strain>
    </source>
</reference>
<dbReference type="RefSeq" id="WP_390308258.1">
    <property type="nucleotide sequence ID" value="NZ_JBHRRZ010000040.1"/>
</dbReference>
<dbReference type="Proteomes" id="UP001595387">
    <property type="component" value="Unassembled WGS sequence"/>
</dbReference>
<evidence type="ECO:0000256" key="6">
    <source>
        <dbReference type="ARBA" id="ARBA00022723"/>
    </source>
</evidence>
<organism evidence="13 14">
    <name type="scientific">Virgibacillus sediminis</name>
    <dbReference type="NCBI Taxonomy" id="202260"/>
    <lineage>
        <taxon>Bacteria</taxon>
        <taxon>Bacillati</taxon>
        <taxon>Bacillota</taxon>
        <taxon>Bacilli</taxon>
        <taxon>Bacillales</taxon>
        <taxon>Bacillaceae</taxon>
        <taxon>Virgibacillus</taxon>
    </lineage>
</organism>
<keyword evidence="8" id="KW-0862">Zinc</keyword>
<dbReference type="NCBIfam" id="TIGR00726">
    <property type="entry name" value="peptidoglycan editing factor PgeF"/>
    <property type="match status" value="1"/>
</dbReference>
<dbReference type="PANTHER" id="PTHR30616">
    <property type="entry name" value="UNCHARACTERIZED PROTEIN YFIH"/>
    <property type="match status" value="1"/>
</dbReference>
<comment type="cofactor">
    <cofactor evidence="2">
        <name>Zn(2+)</name>
        <dbReference type="ChEBI" id="CHEBI:29105"/>
    </cofactor>
</comment>
<dbReference type="CDD" id="cd16833">
    <property type="entry name" value="YfiH"/>
    <property type="match status" value="1"/>
</dbReference>
<evidence type="ECO:0000256" key="11">
    <source>
        <dbReference type="ARBA" id="ARBA00049893"/>
    </source>
</evidence>
<evidence type="ECO:0000256" key="8">
    <source>
        <dbReference type="ARBA" id="ARBA00022833"/>
    </source>
</evidence>
<dbReference type="InterPro" id="IPR038371">
    <property type="entry name" value="Cu_polyphenol_OxRdtase_sf"/>
</dbReference>
<comment type="catalytic activity">
    <reaction evidence="10">
        <text>adenosine + phosphate = alpha-D-ribose 1-phosphate + adenine</text>
        <dbReference type="Rhea" id="RHEA:27642"/>
        <dbReference type="ChEBI" id="CHEBI:16335"/>
        <dbReference type="ChEBI" id="CHEBI:16708"/>
        <dbReference type="ChEBI" id="CHEBI:43474"/>
        <dbReference type="ChEBI" id="CHEBI:57720"/>
        <dbReference type="EC" id="2.4.2.1"/>
    </reaction>
    <physiologicalReaction direction="left-to-right" evidence="10">
        <dbReference type="Rhea" id="RHEA:27643"/>
    </physiologicalReaction>
</comment>
<protein>
    <recommendedName>
        <fullName evidence="12">Purine nucleoside phosphorylase</fullName>
    </recommendedName>
</protein>
<dbReference type="Gene3D" id="3.60.140.10">
    <property type="entry name" value="CNF1/YfiH-like putative cysteine hydrolases"/>
    <property type="match status" value="1"/>
</dbReference>
<evidence type="ECO:0000256" key="10">
    <source>
        <dbReference type="ARBA" id="ARBA00048968"/>
    </source>
</evidence>
<dbReference type="SUPFAM" id="SSF64438">
    <property type="entry name" value="CNF1/YfiH-like putative cysteine hydrolases"/>
    <property type="match status" value="1"/>
</dbReference>
<evidence type="ECO:0000256" key="7">
    <source>
        <dbReference type="ARBA" id="ARBA00022801"/>
    </source>
</evidence>
<dbReference type="EMBL" id="JBHRRZ010000040">
    <property type="protein sequence ID" value="MFC2950187.1"/>
    <property type="molecule type" value="Genomic_DNA"/>
</dbReference>
<evidence type="ECO:0000313" key="14">
    <source>
        <dbReference type="Proteomes" id="UP001595387"/>
    </source>
</evidence>
<comment type="catalytic activity">
    <reaction evidence="9">
        <text>adenosine + H2O + H(+) = inosine + NH4(+)</text>
        <dbReference type="Rhea" id="RHEA:24408"/>
        <dbReference type="ChEBI" id="CHEBI:15377"/>
        <dbReference type="ChEBI" id="CHEBI:15378"/>
        <dbReference type="ChEBI" id="CHEBI:16335"/>
        <dbReference type="ChEBI" id="CHEBI:17596"/>
        <dbReference type="ChEBI" id="CHEBI:28938"/>
        <dbReference type="EC" id="3.5.4.4"/>
    </reaction>
    <physiologicalReaction direction="left-to-right" evidence="9">
        <dbReference type="Rhea" id="RHEA:24409"/>
    </physiologicalReaction>
</comment>
<comment type="catalytic activity">
    <reaction evidence="11">
        <text>S-methyl-5'-thioadenosine + phosphate = 5-(methylsulfanyl)-alpha-D-ribose 1-phosphate + adenine</text>
        <dbReference type="Rhea" id="RHEA:11852"/>
        <dbReference type="ChEBI" id="CHEBI:16708"/>
        <dbReference type="ChEBI" id="CHEBI:17509"/>
        <dbReference type="ChEBI" id="CHEBI:43474"/>
        <dbReference type="ChEBI" id="CHEBI:58533"/>
        <dbReference type="EC" id="2.4.2.28"/>
    </reaction>
    <physiologicalReaction direction="left-to-right" evidence="11">
        <dbReference type="Rhea" id="RHEA:11853"/>
    </physiologicalReaction>
</comment>
<evidence type="ECO:0000313" key="13">
    <source>
        <dbReference type="EMBL" id="MFC2950187.1"/>
    </source>
</evidence>
<keyword evidence="5" id="KW-0808">Transferase</keyword>
<comment type="catalytic activity">
    <reaction evidence="1">
        <text>inosine + phosphate = alpha-D-ribose 1-phosphate + hypoxanthine</text>
        <dbReference type="Rhea" id="RHEA:27646"/>
        <dbReference type="ChEBI" id="CHEBI:17368"/>
        <dbReference type="ChEBI" id="CHEBI:17596"/>
        <dbReference type="ChEBI" id="CHEBI:43474"/>
        <dbReference type="ChEBI" id="CHEBI:57720"/>
        <dbReference type="EC" id="2.4.2.1"/>
    </reaction>
    <physiologicalReaction direction="left-to-right" evidence="1">
        <dbReference type="Rhea" id="RHEA:27647"/>
    </physiologicalReaction>
</comment>
<dbReference type="InterPro" id="IPR011324">
    <property type="entry name" value="Cytotoxic_necrot_fac-like_cat"/>
</dbReference>
<dbReference type="Pfam" id="PF02578">
    <property type="entry name" value="Cu-oxidase_4"/>
    <property type="match status" value="1"/>
</dbReference>
<comment type="similarity">
    <text evidence="4 12">Belongs to the purine nucleoside phosphorylase YfiH/LACC1 family.</text>
</comment>
<evidence type="ECO:0000256" key="3">
    <source>
        <dbReference type="ARBA" id="ARBA00003215"/>
    </source>
</evidence>
<evidence type="ECO:0000256" key="9">
    <source>
        <dbReference type="ARBA" id="ARBA00047989"/>
    </source>
</evidence>
<name>A0ABV7AAQ6_9BACI</name>
<dbReference type="InterPro" id="IPR003730">
    <property type="entry name" value="Cu_polyphenol_OxRdtase"/>
</dbReference>
<evidence type="ECO:0000256" key="12">
    <source>
        <dbReference type="RuleBase" id="RU361274"/>
    </source>
</evidence>
<evidence type="ECO:0000256" key="5">
    <source>
        <dbReference type="ARBA" id="ARBA00022679"/>
    </source>
</evidence>
<gene>
    <name evidence="13" type="primary">pgeF</name>
    <name evidence="13" type="ORF">ACFODW_17830</name>
</gene>
<accession>A0ABV7AAQ6</accession>
<evidence type="ECO:0000256" key="4">
    <source>
        <dbReference type="ARBA" id="ARBA00007353"/>
    </source>
</evidence>
<evidence type="ECO:0000256" key="2">
    <source>
        <dbReference type="ARBA" id="ARBA00001947"/>
    </source>
</evidence>
<evidence type="ECO:0000256" key="1">
    <source>
        <dbReference type="ARBA" id="ARBA00000553"/>
    </source>
</evidence>
<dbReference type="PANTHER" id="PTHR30616:SF2">
    <property type="entry name" value="PURINE NUCLEOSIDE PHOSPHORYLASE LACC1"/>
    <property type="match status" value="1"/>
</dbReference>
<comment type="function">
    <text evidence="3">Purine nucleoside enzyme that catalyzes the phosphorolysis of adenosine and inosine nucleosides, yielding D-ribose 1-phosphate and the respective free bases, adenine and hypoxanthine. Also catalyzes the phosphorolysis of S-methyl-5'-thioadenosine into adenine and S-methyl-5-thio-alpha-D-ribose 1-phosphate. Also has adenosine deaminase activity.</text>
</comment>
<sequence length="269" mass="30565">MQEPFIYQENLYLHIKRWQQINPQIRAGFTTRSNGVSHPPFQSLNMGLHVNDDVNHVTANRQKLAKHVGIPMENWVVGEQVHHTNIKRVTEQDKGKGSFTLETAVPDTDGLITNEKGILCGAVFADCVPLFFFDPVTGFIGIAHAGWKGTVQRMAEKMVDKFRSLGTEPSNLLAVVGPSISRENYEVDERVIQSLSPKERERCVQKQGENRYLLDLKQLNADILLQAGVLRNNIDITKYCTYEHNHLFFSHRRDQGESGRMLGYIGYQS</sequence>
<keyword evidence="6" id="KW-0479">Metal-binding</keyword>
<keyword evidence="14" id="KW-1185">Reference proteome</keyword>
<comment type="caution">
    <text evidence="13">The sequence shown here is derived from an EMBL/GenBank/DDBJ whole genome shotgun (WGS) entry which is preliminary data.</text>
</comment>
<proteinExistence type="inferred from homology"/>
<keyword evidence="7" id="KW-0378">Hydrolase</keyword>